<gene>
    <name evidence="3" type="ORF">DWX90_09020</name>
    <name evidence="2" type="ORF">F7D25_02175</name>
</gene>
<reference evidence="2 5" key="2">
    <citation type="submission" date="2019-09" db="EMBL/GenBank/DDBJ databases">
        <title>Distinct polysaccharide growth profiles of human intestinal Prevotella copri isolates.</title>
        <authorList>
            <person name="Fehlner-Peach H."/>
            <person name="Magnabosco C."/>
            <person name="Raghavan V."/>
            <person name="Scher J.U."/>
            <person name="Tett A."/>
            <person name="Cox L.M."/>
            <person name="Gottsegen C."/>
            <person name="Watters A."/>
            <person name="Wiltshire- Gordon J.D."/>
            <person name="Segata N."/>
            <person name="Bonneau R."/>
            <person name="Littman D.R."/>
        </authorList>
    </citation>
    <scope>NUCLEOTIDE SEQUENCE [LARGE SCALE GENOMIC DNA]</scope>
    <source>
        <strain evidence="5">iAA917</strain>
        <strain evidence="2">IAA917</strain>
    </source>
</reference>
<evidence type="ECO:0000313" key="2">
    <source>
        <dbReference type="EMBL" id="MQP13237.1"/>
    </source>
</evidence>
<keyword evidence="1" id="KW-0732">Signal</keyword>
<evidence type="ECO:0000313" key="4">
    <source>
        <dbReference type="Proteomes" id="UP000286113"/>
    </source>
</evidence>
<sequence>MKKIILALATLLFMGSAATKAQVTKVTVRSISGNSKEEVENIDNAKYRITYEGKWVNNPSIKPFIYTDSEMRLDIGEKATSFYDRTKQVKDSLMNEKAKTGNFDFSDLPKGGRFPFSYYKNYPSTGKSIQLESVGTTDYKCTENVETPDWQLIPDSATTIIGYHCQLAKTNFKGRTWYAWYAEDIPLPEGPWKLIGLPGLTLKAYDENKEYSFTAIGMSTLTAPTPITFPKAKREEISQKDLREFKEKFTPGMVLETLNIKNIKIQDEKGNPIDMKKFMNKKNVFNPIELQ</sequence>
<dbReference type="RefSeq" id="WP_119227543.1">
    <property type="nucleotide sequence ID" value="NZ_CATKVW010000001.1"/>
</dbReference>
<dbReference type="NCBIfam" id="TIGR01200">
    <property type="entry name" value="GLPGLI"/>
    <property type="match status" value="1"/>
</dbReference>
<feature type="signal peptide" evidence="1">
    <location>
        <begin position="1"/>
        <end position="21"/>
    </location>
</feature>
<dbReference type="OrthoDB" id="1440774at2"/>
<name>A0A412J319_9BACT</name>
<dbReference type="Proteomes" id="UP000477980">
    <property type="component" value="Unassembled WGS sequence"/>
</dbReference>
<accession>A0A412J319</accession>
<dbReference type="Proteomes" id="UP000286113">
    <property type="component" value="Unassembled WGS sequence"/>
</dbReference>
<dbReference type="InterPro" id="IPR005901">
    <property type="entry name" value="GLPGLI"/>
</dbReference>
<reference evidence="3 4" key="1">
    <citation type="submission" date="2018-08" db="EMBL/GenBank/DDBJ databases">
        <title>A genome reference for cultivated species of the human gut microbiota.</title>
        <authorList>
            <person name="Zou Y."/>
            <person name="Xue W."/>
            <person name="Luo G."/>
        </authorList>
    </citation>
    <scope>NUCLEOTIDE SEQUENCE [LARGE SCALE GENOMIC DNA]</scope>
    <source>
        <strain evidence="3 4">AF22-1</strain>
    </source>
</reference>
<evidence type="ECO:0000313" key="5">
    <source>
        <dbReference type="Proteomes" id="UP000477980"/>
    </source>
</evidence>
<proteinExistence type="predicted"/>
<evidence type="ECO:0000313" key="3">
    <source>
        <dbReference type="EMBL" id="RGS46727.1"/>
    </source>
</evidence>
<dbReference type="AlphaFoldDB" id="A0A412J319"/>
<evidence type="ECO:0000256" key="1">
    <source>
        <dbReference type="SAM" id="SignalP"/>
    </source>
</evidence>
<feature type="chain" id="PRO_5041125579" evidence="1">
    <location>
        <begin position="22"/>
        <end position="291"/>
    </location>
</feature>
<comment type="caution">
    <text evidence="2">The sequence shown here is derived from an EMBL/GenBank/DDBJ whole genome shotgun (WGS) entry which is preliminary data.</text>
</comment>
<organism evidence="2 5">
    <name type="scientific">Segatella copri</name>
    <dbReference type="NCBI Taxonomy" id="165179"/>
    <lineage>
        <taxon>Bacteria</taxon>
        <taxon>Pseudomonadati</taxon>
        <taxon>Bacteroidota</taxon>
        <taxon>Bacteroidia</taxon>
        <taxon>Bacteroidales</taxon>
        <taxon>Prevotellaceae</taxon>
        <taxon>Segatella</taxon>
    </lineage>
</organism>
<protein>
    <submittedName>
        <fullName evidence="2">GLPGLI family protein</fullName>
    </submittedName>
</protein>
<dbReference type="EMBL" id="VZAH01000019">
    <property type="protein sequence ID" value="MQP13237.1"/>
    <property type="molecule type" value="Genomic_DNA"/>
</dbReference>
<dbReference type="EMBL" id="QRVN01000017">
    <property type="protein sequence ID" value="RGS46727.1"/>
    <property type="molecule type" value="Genomic_DNA"/>
</dbReference>